<dbReference type="PANTHER" id="PTHR13789:SF147">
    <property type="entry name" value="PUTATIVE (AFU_ORTHOLOGUE AFUA_2G01950)-RELATED"/>
    <property type="match status" value="1"/>
</dbReference>
<keyword evidence="8" id="KW-1185">Reference proteome</keyword>
<comment type="similarity">
    <text evidence="1">Belongs to the paxM FAD-dependent monooxygenase family.</text>
</comment>
<organism evidence="7 8">
    <name type="scientific">Exophiala aquamarina CBS 119918</name>
    <dbReference type="NCBI Taxonomy" id="1182545"/>
    <lineage>
        <taxon>Eukaryota</taxon>
        <taxon>Fungi</taxon>
        <taxon>Dikarya</taxon>
        <taxon>Ascomycota</taxon>
        <taxon>Pezizomycotina</taxon>
        <taxon>Eurotiomycetes</taxon>
        <taxon>Chaetothyriomycetidae</taxon>
        <taxon>Chaetothyriales</taxon>
        <taxon>Herpotrichiellaceae</taxon>
        <taxon>Exophiala</taxon>
    </lineage>
</organism>
<gene>
    <name evidence="7" type="ORF">A1O9_12586</name>
</gene>
<protein>
    <recommendedName>
        <fullName evidence="6">FAD-binding domain-containing protein</fullName>
    </recommendedName>
</protein>
<dbReference type="EMBL" id="AMGV01000024">
    <property type="protein sequence ID" value="KEF51437.1"/>
    <property type="molecule type" value="Genomic_DNA"/>
</dbReference>
<dbReference type="InterPro" id="IPR002938">
    <property type="entry name" value="FAD-bd"/>
</dbReference>
<dbReference type="InterPro" id="IPR036188">
    <property type="entry name" value="FAD/NAD-bd_sf"/>
</dbReference>
<feature type="domain" description="FAD-binding" evidence="6">
    <location>
        <begin position="8"/>
        <end position="179"/>
    </location>
</feature>
<dbReference type="AlphaFoldDB" id="A0A072NVL5"/>
<dbReference type="GeneID" id="25287480"/>
<keyword evidence="4" id="KW-0560">Oxidoreductase</keyword>
<evidence type="ECO:0000256" key="2">
    <source>
        <dbReference type="ARBA" id="ARBA00022630"/>
    </source>
</evidence>
<dbReference type="STRING" id="1182545.A0A072NVL5"/>
<proteinExistence type="inferred from homology"/>
<dbReference type="PANTHER" id="PTHR13789">
    <property type="entry name" value="MONOOXYGENASE"/>
    <property type="match status" value="1"/>
</dbReference>
<reference evidence="7 8" key="1">
    <citation type="submission" date="2013-03" db="EMBL/GenBank/DDBJ databases">
        <title>The Genome Sequence of Exophiala aquamarina CBS 119918.</title>
        <authorList>
            <consortium name="The Broad Institute Genomics Platform"/>
            <person name="Cuomo C."/>
            <person name="de Hoog S."/>
            <person name="Gorbushina A."/>
            <person name="Walker B."/>
            <person name="Young S.K."/>
            <person name="Zeng Q."/>
            <person name="Gargeya S."/>
            <person name="Fitzgerald M."/>
            <person name="Haas B."/>
            <person name="Abouelleil A."/>
            <person name="Allen A.W."/>
            <person name="Alvarado L."/>
            <person name="Arachchi H.M."/>
            <person name="Berlin A.M."/>
            <person name="Chapman S.B."/>
            <person name="Gainer-Dewar J."/>
            <person name="Goldberg J."/>
            <person name="Griggs A."/>
            <person name="Gujja S."/>
            <person name="Hansen M."/>
            <person name="Howarth C."/>
            <person name="Imamovic A."/>
            <person name="Ireland A."/>
            <person name="Larimer J."/>
            <person name="McCowan C."/>
            <person name="Murphy C."/>
            <person name="Pearson M."/>
            <person name="Poon T.W."/>
            <person name="Priest M."/>
            <person name="Roberts A."/>
            <person name="Saif S."/>
            <person name="Shea T."/>
            <person name="Sisk P."/>
            <person name="Sykes S."/>
            <person name="Wortman J."/>
            <person name="Nusbaum C."/>
            <person name="Birren B."/>
        </authorList>
    </citation>
    <scope>NUCLEOTIDE SEQUENCE [LARGE SCALE GENOMIC DNA]</scope>
    <source>
        <strain evidence="7 8">CBS 119918</strain>
    </source>
</reference>
<keyword evidence="3" id="KW-0274">FAD</keyword>
<evidence type="ECO:0000256" key="4">
    <source>
        <dbReference type="ARBA" id="ARBA00023002"/>
    </source>
</evidence>
<dbReference type="PRINTS" id="PR00420">
    <property type="entry name" value="RNGMNOXGNASE"/>
</dbReference>
<evidence type="ECO:0000259" key="6">
    <source>
        <dbReference type="Pfam" id="PF01494"/>
    </source>
</evidence>
<feature type="domain" description="FAD-binding" evidence="6">
    <location>
        <begin position="293"/>
        <end position="354"/>
    </location>
</feature>
<keyword evidence="2" id="KW-0285">Flavoprotein</keyword>
<evidence type="ECO:0000256" key="5">
    <source>
        <dbReference type="ARBA" id="ARBA00023033"/>
    </source>
</evidence>
<dbReference type="SUPFAM" id="SSF54373">
    <property type="entry name" value="FAD-linked reductases, C-terminal domain"/>
    <property type="match status" value="1"/>
</dbReference>
<evidence type="ECO:0000313" key="8">
    <source>
        <dbReference type="Proteomes" id="UP000027920"/>
    </source>
</evidence>
<accession>A0A072NVL5</accession>
<dbReference type="VEuPathDB" id="FungiDB:A1O9_12586"/>
<evidence type="ECO:0000313" key="7">
    <source>
        <dbReference type="EMBL" id="KEF51437.1"/>
    </source>
</evidence>
<evidence type="ECO:0000256" key="3">
    <source>
        <dbReference type="ARBA" id="ARBA00022827"/>
    </source>
</evidence>
<dbReference type="Pfam" id="PF01494">
    <property type="entry name" value="FAD_binding_3"/>
    <property type="match status" value="2"/>
</dbReference>
<dbReference type="Proteomes" id="UP000027920">
    <property type="component" value="Unassembled WGS sequence"/>
</dbReference>
<evidence type="ECO:0000256" key="1">
    <source>
        <dbReference type="ARBA" id="ARBA00007992"/>
    </source>
</evidence>
<dbReference type="GO" id="GO:0071949">
    <property type="term" value="F:FAD binding"/>
    <property type="evidence" value="ECO:0007669"/>
    <property type="project" value="InterPro"/>
</dbReference>
<dbReference type="Gene3D" id="3.50.50.60">
    <property type="entry name" value="FAD/NAD(P)-binding domain"/>
    <property type="match status" value="1"/>
</dbReference>
<dbReference type="GO" id="GO:0004497">
    <property type="term" value="F:monooxygenase activity"/>
    <property type="evidence" value="ECO:0007669"/>
    <property type="project" value="UniProtKB-KW"/>
</dbReference>
<dbReference type="InterPro" id="IPR050493">
    <property type="entry name" value="FAD-dep_Monooxygenase_BioMet"/>
</dbReference>
<dbReference type="HOGENOM" id="CLU_009665_19_3_1"/>
<dbReference type="RefSeq" id="XP_013254027.1">
    <property type="nucleotide sequence ID" value="XM_013398573.1"/>
</dbReference>
<comment type="caution">
    <text evidence="7">The sequence shown here is derived from an EMBL/GenBank/DDBJ whole genome shotgun (WGS) entry which is preliminary data.</text>
</comment>
<keyword evidence="5" id="KW-0503">Monooxygenase</keyword>
<dbReference type="SUPFAM" id="SSF51905">
    <property type="entry name" value="FAD/NAD(P)-binding domain"/>
    <property type="match status" value="1"/>
</dbReference>
<dbReference type="OrthoDB" id="420606at2759"/>
<sequence length="423" mass="47008">MDAGCSLRVVIVGAGMGGLGTAICLARAGHKVVVLEQAPDFVEIGAGVQVPPNSARELVRWGLFDQMDKVCSRPSRINYRDWKTETTQGFTDMTNWPARFGAPYWQIFRPDYHEILLQAALALGVQVRKGCEVLAYAIEESSVKLASGEVVQGDLLIAADGVKSLARQAMGRKVDPHETGDTCFRVVIPAEKLLANPRLRPLSERPGFEQFLGPDHHIIGYNIQKQRSFNLLMVIPDDRTMVGFKAPSTASEVRHAFSGWSPMVQDLLSFLPENVERWRLIDLPPIEDWVHPSGRFVLIGDAAHATLPYLAQGAAMAIEDAATLGVLLSHVTSPSDLPQLLQFFYELRVDRVHAIQRGSWTNRFFIHMGEGPMLDMRSEVFGVGDYAGSPNYMGNTLFQDYLYGFDATRHAEKAYNRKFGSKM</sequence>
<name>A0A072NVL5_9EURO</name>